<keyword evidence="4" id="KW-0862">Zinc</keyword>
<name>A0A9W4KJD6_9EURO</name>
<dbReference type="Pfam" id="PF01262">
    <property type="entry name" value="AlaDh_PNT_C"/>
    <property type="match status" value="1"/>
</dbReference>
<reference evidence="7" key="1">
    <citation type="submission" date="2021-07" db="EMBL/GenBank/DDBJ databases">
        <authorList>
            <person name="Branca A.L. A."/>
        </authorList>
    </citation>
    <scope>NUCLEOTIDE SEQUENCE</scope>
</reference>
<dbReference type="PANTHER" id="PTHR43161">
    <property type="entry name" value="SORBITOL DEHYDROGENASE"/>
    <property type="match status" value="1"/>
</dbReference>
<dbReference type="InterPro" id="IPR011032">
    <property type="entry name" value="GroES-like_sf"/>
</dbReference>
<evidence type="ECO:0000256" key="4">
    <source>
        <dbReference type="ARBA" id="ARBA00022833"/>
    </source>
</evidence>
<dbReference type="SUPFAM" id="SSF50129">
    <property type="entry name" value="GroES-like"/>
    <property type="match status" value="1"/>
</dbReference>
<dbReference type="SUPFAM" id="SSF51735">
    <property type="entry name" value="NAD(P)-binding Rossmann-fold domains"/>
    <property type="match status" value="1"/>
</dbReference>
<evidence type="ECO:0000313" key="7">
    <source>
        <dbReference type="EMBL" id="CAG8909921.1"/>
    </source>
</evidence>
<sequence>MENPSCLLYGAGDARFENRPRPVIEDAHDTLASAEAMYVHFWLHGGIKNHVSTTNPLVMGHEASDSHRAGLRPVPTCAQCKSGKYNLCPHMKFTASPPHTHGALSKFFKVPADCCYRISGAQLRERVRIDEAVLIEPMDVAVHSVRQVGVKPSDRVVVFGAGTVGLLCAAVAGQFGASVIVSVDINKDKLDFAEDWMLPDRALFSTQLARELWTPEQIAAELRKRLKSLRLEPDCWDLSENEITAKGCFWYGAGDFKLALEMVMVQKVDLRSLITKIVPFRDAVEAWEATKRGEEIKTLIEVGL</sequence>
<dbReference type="PANTHER" id="PTHR43161:SF9">
    <property type="entry name" value="SORBITOL DEHYDROGENASE"/>
    <property type="match status" value="1"/>
</dbReference>
<comment type="cofactor">
    <cofactor evidence="1">
        <name>Zn(2+)</name>
        <dbReference type="ChEBI" id="CHEBI:29105"/>
    </cofactor>
</comment>
<dbReference type="GO" id="GO:0046872">
    <property type="term" value="F:metal ion binding"/>
    <property type="evidence" value="ECO:0007669"/>
    <property type="project" value="UniProtKB-KW"/>
</dbReference>
<protein>
    <recommendedName>
        <fullName evidence="6">Alanine dehydrogenase/pyridine nucleotide transhydrogenase NAD(H)-binding domain-containing protein</fullName>
    </recommendedName>
</protein>
<gene>
    <name evidence="7" type="ORF">PEGY_LOCUS10719</name>
</gene>
<evidence type="ECO:0000256" key="3">
    <source>
        <dbReference type="ARBA" id="ARBA00022723"/>
    </source>
</evidence>
<dbReference type="InterPro" id="IPR036291">
    <property type="entry name" value="NAD(P)-bd_dom_sf"/>
</dbReference>
<evidence type="ECO:0000256" key="5">
    <source>
        <dbReference type="ARBA" id="ARBA00023002"/>
    </source>
</evidence>
<keyword evidence="3" id="KW-0479">Metal-binding</keyword>
<evidence type="ECO:0000259" key="6">
    <source>
        <dbReference type="Pfam" id="PF01262"/>
    </source>
</evidence>
<dbReference type="GO" id="GO:0006062">
    <property type="term" value="P:sorbitol catabolic process"/>
    <property type="evidence" value="ECO:0007669"/>
    <property type="project" value="TreeGrafter"/>
</dbReference>
<dbReference type="OrthoDB" id="3941538at2759"/>
<comment type="similarity">
    <text evidence="2">Belongs to the zinc-containing alcohol dehydrogenase family.</text>
</comment>
<keyword evidence="5" id="KW-0560">Oxidoreductase</keyword>
<dbReference type="Gene3D" id="3.40.50.720">
    <property type="entry name" value="NAD(P)-binding Rossmann-like Domain"/>
    <property type="match status" value="2"/>
</dbReference>
<dbReference type="EMBL" id="CAJVRC010000904">
    <property type="protein sequence ID" value="CAG8909921.1"/>
    <property type="molecule type" value="Genomic_DNA"/>
</dbReference>
<evidence type="ECO:0000256" key="2">
    <source>
        <dbReference type="ARBA" id="ARBA00008072"/>
    </source>
</evidence>
<feature type="domain" description="Alanine dehydrogenase/pyridine nucleotide transhydrogenase NAD(H)-binding" evidence="6">
    <location>
        <begin position="149"/>
        <end position="196"/>
    </location>
</feature>
<dbReference type="Gene3D" id="3.90.180.10">
    <property type="entry name" value="Medium-chain alcohol dehydrogenases, catalytic domain"/>
    <property type="match status" value="2"/>
</dbReference>
<evidence type="ECO:0000256" key="1">
    <source>
        <dbReference type="ARBA" id="ARBA00001947"/>
    </source>
</evidence>
<comment type="caution">
    <text evidence="7">The sequence shown here is derived from an EMBL/GenBank/DDBJ whole genome shotgun (WGS) entry which is preliminary data.</text>
</comment>
<keyword evidence="8" id="KW-1185">Reference proteome</keyword>
<proteinExistence type="inferred from homology"/>
<dbReference type="AlphaFoldDB" id="A0A9W4KJD6"/>
<organism evidence="7 8">
    <name type="scientific">Penicillium egyptiacum</name>
    <dbReference type="NCBI Taxonomy" id="1303716"/>
    <lineage>
        <taxon>Eukaryota</taxon>
        <taxon>Fungi</taxon>
        <taxon>Dikarya</taxon>
        <taxon>Ascomycota</taxon>
        <taxon>Pezizomycotina</taxon>
        <taxon>Eurotiomycetes</taxon>
        <taxon>Eurotiomycetidae</taxon>
        <taxon>Eurotiales</taxon>
        <taxon>Aspergillaceae</taxon>
        <taxon>Penicillium</taxon>
    </lineage>
</organism>
<dbReference type="Proteomes" id="UP001154252">
    <property type="component" value="Unassembled WGS sequence"/>
</dbReference>
<accession>A0A9W4KJD6</accession>
<evidence type="ECO:0000313" key="8">
    <source>
        <dbReference type="Proteomes" id="UP001154252"/>
    </source>
</evidence>
<dbReference type="InterPro" id="IPR007698">
    <property type="entry name" value="AlaDH/PNT_NAD(H)-bd"/>
</dbReference>
<dbReference type="GO" id="GO:0003939">
    <property type="term" value="F:L-iditol 2-dehydrogenase (NAD+) activity"/>
    <property type="evidence" value="ECO:0007669"/>
    <property type="project" value="TreeGrafter"/>
</dbReference>